<evidence type="ECO:0000313" key="2">
    <source>
        <dbReference type="EMBL" id="TCO12929.1"/>
    </source>
</evidence>
<evidence type="ECO:0000256" key="1">
    <source>
        <dbReference type="SAM" id="MobiDB-lite"/>
    </source>
</evidence>
<keyword evidence="3" id="KW-1185">Reference proteome</keyword>
<dbReference type="EMBL" id="SLWM01000024">
    <property type="protein sequence ID" value="TCO12929.1"/>
    <property type="molecule type" value="Genomic_DNA"/>
</dbReference>
<evidence type="ECO:0000313" key="3">
    <source>
        <dbReference type="Proteomes" id="UP000295818"/>
    </source>
</evidence>
<dbReference type="Proteomes" id="UP000295818">
    <property type="component" value="Unassembled WGS sequence"/>
</dbReference>
<sequence length="118" mass="13047">MSAPADRTTGLPFLQGQWRRLSTADCAQRYPVEITFVLATYRGARGPDQGMIWWDAGTYRLADDRTLVLSTATDELVEYPVQLTSQRFTFTDPEGCEVTYERTSPPTSPAGPVPEGGD</sequence>
<protein>
    <submittedName>
        <fullName evidence="2">Uncharacterized protein</fullName>
    </submittedName>
</protein>
<feature type="region of interest" description="Disordered" evidence="1">
    <location>
        <begin position="98"/>
        <end position="118"/>
    </location>
</feature>
<name>A0ABY2B9Z1_9ACTN</name>
<proteinExistence type="predicted"/>
<organism evidence="2 3">
    <name type="scientific">Kribbella orskensis</name>
    <dbReference type="NCBI Taxonomy" id="2512216"/>
    <lineage>
        <taxon>Bacteria</taxon>
        <taxon>Bacillati</taxon>
        <taxon>Actinomycetota</taxon>
        <taxon>Actinomycetes</taxon>
        <taxon>Propionibacteriales</taxon>
        <taxon>Kribbellaceae</taxon>
        <taxon>Kribbella</taxon>
    </lineage>
</organism>
<reference evidence="2 3" key="1">
    <citation type="journal article" date="2015" name="Stand. Genomic Sci.">
        <title>Genomic Encyclopedia of Bacterial and Archaeal Type Strains, Phase III: the genomes of soil and plant-associated and newly described type strains.</title>
        <authorList>
            <person name="Whitman W.B."/>
            <person name="Woyke T."/>
            <person name="Klenk H.P."/>
            <person name="Zhou Y."/>
            <person name="Lilburn T.G."/>
            <person name="Beck B.J."/>
            <person name="De Vos P."/>
            <person name="Vandamme P."/>
            <person name="Eisen J.A."/>
            <person name="Garrity G."/>
            <person name="Hugenholtz P."/>
            <person name="Kyrpides N.C."/>
        </authorList>
    </citation>
    <scope>NUCLEOTIDE SEQUENCE [LARGE SCALE GENOMIC DNA]</scope>
    <source>
        <strain evidence="2 3">VKM Ac-2538</strain>
    </source>
</reference>
<accession>A0ABY2B9Z1</accession>
<comment type="caution">
    <text evidence="2">The sequence shown here is derived from an EMBL/GenBank/DDBJ whole genome shotgun (WGS) entry which is preliminary data.</text>
</comment>
<dbReference type="RefSeq" id="WP_132195122.1">
    <property type="nucleotide sequence ID" value="NZ_SLWM01000024.1"/>
</dbReference>
<gene>
    <name evidence="2" type="ORF">EV644_12453</name>
</gene>